<dbReference type="SMART" id="SM00304">
    <property type="entry name" value="HAMP"/>
    <property type="match status" value="1"/>
</dbReference>
<accession>A0A4D8R7Q1</accession>
<dbReference type="AlphaFoldDB" id="A0A4D8R7Q1"/>
<dbReference type="Gene3D" id="1.10.287.950">
    <property type="entry name" value="Methyl-accepting chemotaxis protein"/>
    <property type="match status" value="1"/>
</dbReference>
<evidence type="ECO:0000313" key="9">
    <source>
        <dbReference type="Proteomes" id="UP000298693"/>
    </source>
</evidence>
<evidence type="ECO:0000256" key="5">
    <source>
        <dbReference type="SAM" id="Phobius"/>
    </source>
</evidence>
<organism evidence="8 9">
    <name type="scientific">Azospirillum brasilense</name>
    <dbReference type="NCBI Taxonomy" id="192"/>
    <lineage>
        <taxon>Bacteria</taxon>
        <taxon>Pseudomonadati</taxon>
        <taxon>Pseudomonadota</taxon>
        <taxon>Alphaproteobacteria</taxon>
        <taxon>Rhodospirillales</taxon>
        <taxon>Azospirillaceae</taxon>
        <taxon>Azospirillum</taxon>
    </lineage>
</organism>
<comment type="similarity">
    <text evidence="2">Belongs to the methyl-accepting chemotaxis (MCP) protein family.</text>
</comment>
<evidence type="ECO:0000259" key="7">
    <source>
        <dbReference type="PROSITE" id="PS50885"/>
    </source>
</evidence>
<dbReference type="PROSITE" id="PS50111">
    <property type="entry name" value="CHEMOTAXIS_TRANSDUC_2"/>
    <property type="match status" value="1"/>
</dbReference>
<sequence>MTFLNHLHIPTKMGIPAATAILGMLAIALLGGSAITEQSRLLDTLFNRSFTREADVQALTDTLTVAHAGLYRTVILSTANASPKAVEDESKALTEQLSRLKVQADKMKGQSAATEEEGQILQRFGSDTAAYQAKVTSFLDLLKMGVDPLDFLQEVQAAYGRLNGTSRDYLTYQRQQSADAYANVNASVDATTQAFIASAIVALLITVGVALFIGFNIARPVVRLTTVMERLAQGRLEDEVPAAERGDEIGQMARTVRVFKENALRVQEMAREQEAMRTRAAEEQRRAMNSLAADLEASVKAMMGEVVRSADSMRGEANVMLENARQTSHHSDSVAHAVQEATSEVESVAAGAEQLRASIDEITRSITQSTQLARGAVDEAGRTDSIVQGLSEASRKIEEVVGLINNIAGQTNLLALNATIEAARAGEAGKGFAVVAQEVKSLANQTAKATDEIGAEIAAVQAATTAAVNAIRAIVNTIRQVDESLSTVAAAVEEQDAATRDISERSQRAATDTVAVLQEMRLVQQAAETTGHSAGAVQTTTEELSRSFNRLDNEIEAFITRITAA</sequence>
<dbReference type="Proteomes" id="UP000298693">
    <property type="component" value="Chromosome"/>
</dbReference>
<keyword evidence="5" id="KW-1133">Transmembrane helix</keyword>
<dbReference type="InterPro" id="IPR003660">
    <property type="entry name" value="HAMP_dom"/>
</dbReference>
<evidence type="ECO:0000256" key="4">
    <source>
        <dbReference type="SAM" id="Coils"/>
    </source>
</evidence>
<name>A0A4D8R7Q1_AZOBR</name>
<dbReference type="Pfam" id="PF00672">
    <property type="entry name" value="HAMP"/>
    <property type="match status" value="1"/>
</dbReference>
<dbReference type="GO" id="GO:0007165">
    <property type="term" value="P:signal transduction"/>
    <property type="evidence" value="ECO:0007669"/>
    <property type="project" value="UniProtKB-KW"/>
</dbReference>
<reference evidence="8 9" key="1">
    <citation type="submission" date="2018-09" db="EMBL/GenBank/DDBJ databases">
        <title>Whole genome based analysis of evolution and adaptive divergence in Indian and Brazilian strains of Azospirillum brasilense.</title>
        <authorList>
            <person name="Singh C."/>
            <person name="Tripathi A.K."/>
        </authorList>
    </citation>
    <scope>NUCLEOTIDE SEQUENCE [LARGE SCALE GENOMIC DNA]</scope>
    <source>
        <strain evidence="8 9">MTCC4039</strain>
    </source>
</reference>
<dbReference type="GO" id="GO:0016020">
    <property type="term" value="C:membrane"/>
    <property type="evidence" value="ECO:0007669"/>
    <property type="project" value="InterPro"/>
</dbReference>
<evidence type="ECO:0000256" key="1">
    <source>
        <dbReference type="ARBA" id="ARBA00023224"/>
    </source>
</evidence>
<dbReference type="PROSITE" id="PS50885">
    <property type="entry name" value="HAMP"/>
    <property type="match status" value="1"/>
</dbReference>
<dbReference type="CDD" id="cd06225">
    <property type="entry name" value="HAMP"/>
    <property type="match status" value="1"/>
</dbReference>
<keyword evidence="4" id="KW-0175">Coiled coil</keyword>
<protein>
    <submittedName>
        <fullName evidence="8">Methyl-accepting chemotaxis protein</fullName>
    </submittedName>
</protein>
<feature type="coiled-coil region" evidence="4">
    <location>
        <begin position="90"/>
        <end position="117"/>
    </location>
</feature>
<proteinExistence type="inferred from homology"/>
<keyword evidence="5" id="KW-0812">Transmembrane</keyword>
<gene>
    <name evidence="8" type="ORF">D3869_09220</name>
</gene>
<keyword evidence="1 3" id="KW-0807">Transducer</keyword>
<evidence type="ECO:0000259" key="6">
    <source>
        <dbReference type="PROSITE" id="PS50111"/>
    </source>
</evidence>
<evidence type="ECO:0000256" key="3">
    <source>
        <dbReference type="PROSITE-ProRule" id="PRU00284"/>
    </source>
</evidence>
<dbReference type="Gene3D" id="6.10.340.10">
    <property type="match status" value="1"/>
</dbReference>
<dbReference type="SUPFAM" id="SSF58104">
    <property type="entry name" value="Methyl-accepting chemotaxis protein (MCP) signaling domain"/>
    <property type="match status" value="1"/>
</dbReference>
<feature type="transmembrane region" description="Helical" evidence="5">
    <location>
        <begin position="195"/>
        <end position="218"/>
    </location>
</feature>
<dbReference type="SMART" id="SM00283">
    <property type="entry name" value="MA"/>
    <property type="match status" value="1"/>
</dbReference>
<dbReference type="Pfam" id="PF00015">
    <property type="entry name" value="MCPsignal"/>
    <property type="match status" value="1"/>
</dbReference>
<dbReference type="PANTHER" id="PTHR32089:SF112">
    <property type="entry name" value="LYSOZYME-LIKE PROTEIN-RELATED"/>
    <property type="match status" value="1"/>
</dbReference>
<evidence type="ECO:0000256" key="2">
    <source>
        <dbReference type="ARBA" id="ARBA00029447"/>
    </source>
</evidence>
<dbReference type="InterPro" id="IPR004089">
    <property type="entry name" value="MCPsignal_dom"/>
</dbReference>
<keyword evidence="5" id="KW-0472">Membrane</keyword>
<dbReference type="PANTHER" id="PTHR32089">
    <property type="entry name" value="METHYL-ACCEPTING CHEMOTAXIS PROTEIN MCPB"/>
    <property type="match status" value="1"/>
</dbReference>
<feature type="domain" description="HAMP" evidence="7">
    <location>
        <begin position="215"/>
        <end position="268"/>
    </location>
</feature>
<feature type="domain" description="Methyl-accepting transducer" evidence="6">
    <location>
        <begin position="309"/>
        <end position="541"/>
    </location>
</feature>
<evidence type="ECO:0000313" key="8">
    <source>
        <dbReference type="EMBL" id="QCO15389.1"/>
    </source>
</evidence>
<dbReference type="EMBL" id="CP032345">
    <property type="protein sequence ID" value="QCO15389.1"/>
    <property type="molecule type" value="Genomic_DNA"/>
</dbReference>